<dbReference type="SUPFAM" id="SSF50729">
    <property type="entry name" value="PH domain-like"/>
    <property type="match status" value="1"/>
</dbReference>
<feature type="domain" description="PH" evidence="2">
    <location>
        <begin position="260"/>
        <end position="356"/>
    </location>
</feature>
<comment type="caution">
    <text evidence="3">The sequence shown here is derived from an EMBL/GenBank/DDBJ whole genome shotgun (WGS) entry which is preliminary data.</text>
</comment>
<feature type="region of interest" description="Disordered" evidence="1">
    <location>
        <begin position="193"/>
        <end position="254"/>
    </location>
</feature>
<feature type="region of interest" description="Disordered" evidence="1">
    <location>
        <begin position="1"/>
        <end position="60"/>
    </location>
</feature>
<gene>
    <name evidence="3" type="ORF">N0F65_008951</name>
</gene>
<proteinExistence type="predicted"/>
<organism evidence="3 4">
    <name type="scientific">Lagenidium giganteum</name>
    <dbReference type="NCBI Taxonomy" id="4803"/>
    <lineage>
        <taxon>Eukaryota</taxon>
        <taxon>Sar</taxon>
        <taxon>Stramenopiles</taxon>
        <taxon>Oomycota</taxon>
        <taxon>Peronosporomycetes</taxon>
        <taxon>Pythiales</taxon>
        <taxon>Pythiaceae</taxon>
    </lineage>
</organism>
<dbReference type="InterPro" id="IPR001849">
    <property type="entry name" value="PH_domain"/>
</dbReference>
<reference evidence="3" key="1">
    <citation type="submission" date="2022-11" db="EMBL/GenBank/DDBJ databases">
        <authorList>
            <person name="Morgan W.R."/>
            <person name="Tartar A."/>
        </authorList>
    </citation>
    <scope>NUCLEOTIDE SEQUENCE</scope>
    <source>
        <strain evidence="3">ARSEF 373</strain>
    </source>
</reference>
<evidence type="ECO:0000313" key="4">
    <source>
        <dbReference type="Proteomes" id="UP001146120"/>
    </source>
</evidence>
<dbReference type="SMART" id="SM00233">
    <property type="entry name" value="PH"/>
    <property type="match status" value="2"/>
</dbReference>
<evidence type="ECO:0000259" key="2">
    <source>
        <dbReference type="SMART" id="SM00233"/>
    </source>
</evidence>
<keyword evidence="4" id="KW-1185">Reference proteome</keyword>
<evidence type="ECO:0000313" key="3">
    <source>
        <dbReference type="EMBL" id="DAZ98266.1"/>
    </source>
</evidence>
<feature type="compositionally biased region" description="Low complexity" evidence="1">
    <location>
        <begin position="48"/>
        <end position="58"/>
    </location>
</feature>
<reference evidence="3" key="2">
    <citation type="journal article" date="2023" name="Microbiol Resour">
        <title>Decontamination and Annotation of the Draft Genome Sequence of the Oomycete Lagenidium giganteum ARSEF 373.</title>
        <authorList>
            <person name="Morgan W.R."/>
            <person name="Tartar A."/>
        </authorList>
    </citation>
    <scope>NUCLEOTIDE SEQUENCE</scope>
    <source>
        <strain evidence="3">ARSEF 373</strain>
    </source>
</reference>
<evidence type="ECO:0000256" key="1">
    <source>
        <dbReference type="SAM" id="MobiDB-lite"/>
    </source>
</evidence>
<feature type="compositionally biased region" description="Basic residues" evidence="1">
    <location>
        <begin position="196"/>
        <end position="206"/>
    </location>
</feature>
<accession>A0AAV2YVC9</accession>
<dbReference type="Proteomes" id="UP001146120">
    <property type="component" value="Unassembled WGS sequence"/>
</dbReference>
<dbReference type="AlphaFoldDB" id="A0AAV2YVC9"/>
<dbReference type="EMBL" id="DAKRPA010000111">
    <property type="protein sequence ID" value="DAZ98266.1"/>
    <property type="molecule type" value="Genomic_DNA"/>
</dbReference>
<feature type="domain" description="PH" evidence="2">
    <location>
        <begin position="78"/>
        <end position="180"/>
    </location>
</feature>
<name>A0AAV2YVC9_9STRA</name>
<protein>
    <recommendedName>
        <fullName evidence="2">PH domain-containing protein</fullName>
    </recommendedName>
</protein>
<sequence length="357" mass="41251">MEDASSPNLATRLHERQQEQQPDEPQRGTEPTSRMTRLFKWPTRDGSMRSTRSTASTTIGGSEYDLEASQLVYDEDEGVFSGWIYVQSSPPNIKQQHKARCSFTRRFCRLRELVCTFYTTENPFEVPVEQHVIISVERLHMINKGFMFKNHEDSTVWLHTTQLANFEDWYNAFAAVVRQTRIAKPRAVSSESFGRQRVRRAKRKAERRAAERMAALPECTDDRQRSFTEPDPVTPGLTDPEASNVSQDQDDEVSADDLTRTHASWFYVQQPWWRLRHRSRRYIVLSGTTVSCFTLNKDGHPAEFVRSVQSVAYNPETDPLSVELHCGQARPLRLSATSSKVARQWKERLQHSLERGL</sequence>